<reference evidence="2 3" key="1">
    <citation type="journal article" date="2009" name="Stand. Genomic Sci.">
        <title>Complete genome sequence of Desulfotomaculum acetoxidans type strain (5575).</title>
        <authorList>
            <person name="Spring S."/>
            <person name="Lapidus A."/>
            <person name="Schroder M."/>
            <person name="Gleim D."/>
            <person name="Sims D."/>
            <person name="Meincke L."/>
            <person name="Glavina Del Rio T."/>
            <person name="Tice H."/>
            <person name="Copeland A."/>
            <person name="Cheng J.F."/>
            <person name="Lucas S."/>
            <person name="Chen F."/>
            <person name="Nolan M."/>
            <person name="Bruce D."/>
            <person name="Goodwin L."/>
            <person name="Pitluck S."/>
            <person name="Ivanova N."/>
            <person name="Mavromatis K."/>
            <person name="Mikhailova N."/>
            <person name="Pati A."/>
            <person name="Chen A."/>
            <person name="Palaniappan K."/>
            <person name="Land M."/>
            <person name="Hauser L."/>
            <person name="Chang Y.J."/>
            <person name="Jeffries C.D."/>
            <person name="Chain P."/>
            <person name="Saunders E."/>
            <person name="Brettin T."/>
            <person name="Detter J.C."/>
            <person name="Goker M."/>
            <person name="Bristow J."/>
            <person name="Eisen J.A."/>
            <person name="Markowitz V."/>
            <person name="Hugenholtz P."/>
            <person name="Kyrpides N.C."/>
            <person name="Klenk H.P."/>
            <person name="Han C."/>
        </authorList>
    </citation>
    <scope>NUCLEOTIDE SEQUENCE [LARGE SCALE GENOMIC DNA]</scope>
    <source>
        <strain evidence="3">ATCC 49208 / DSM 771 / VKM B-1644</strain>
    </source>
</reference>
<evidence type="ECO:0000259" key="1">
    <source>
        <dbReference type="PROSITE" id="PS50943"/>
    </source>
</evidence>
<dbReference type="GO" id="GO:0003677">
    <property type="term" value="F:DNA binding"/>
    <property type="evidence" value="ECO:0007669"/>
    <property type="project" value="InterPro"/>
</dbReference>
<dbReference type="InterPro" id="IPR001387">
    <property type="entry name" value="Cro/C1-type_HTH"/>
</dbReference>
<dbReference type="STRING" id="485916.Dtox_4216"/>
<feature type="domain" description="HTH cro/C1-type" evidence="1">
    <location>
        <begin position="5"/>
        <end position="42"/>
    </location>
</feature>
<dbReference type="SMR" id="C8VZD8"/>
<dbReference type="InterPro" id="IPR052026">
    <property type="entry name" value="ExeA_AAA_ATPase_DNA-bind"/>
</dbReference>
<dbReference type="PANTHER" id="PTHR35894">
    <property type="entry name" value="GENERAL SECRETION PATHWAY PROTEIN A-RELATED"/>
    <property type="match status" value="1"/>
</dbReference>
<evidence type="ECO:0000313" key="3">
    <source>
        <dbReference type="Proteomes" id="UP000002217"/>
    </source>
</evidence>
<dbReference type="Gene3D" id="3.40.50.300">
    <property type="entry name" value="P-loop containing nucleotide triphosphate hydrolases"/>
    <property type="match status" value="1"/>
</dbReference>
<dbReference type="Proteomes" id="UP000002217">
    <property type="component" value="Chromosome"/>
</dbReference>
<dbReference type="InterPro" id="IPR010982">
    <property type="entry name" value="Lambda_DNA-bd_dom_sf"/>
</dbReference>
<keyword evidence="3" id="KW-1185">Reference proteome</keyword>
<protein>
    <submittedName>
        <fullName evidence="2">Putative ATPase, transposase-like protein</fullName>
    </submittedName>
</protein>
<dbReference type="EMBL" id="CP001720">
    <property type="protein sequence ID" value="ACV64883.1"/>
    <property type="molecule type" value="Genomic_DNA"/>
</dbReference>
<dbReference type="Pfam" id="PF13401">
    <property type="entry name" value="AAA_22"/>
    <property type="match status" value="1"/>
</dbReference>
<dbReference type="InterPro" id="IPR049945">
    <property type="entry name" value="AAA_22"/>
</dbReference>
<dbReference type="AlphaFoldDB" id="C8VZD8"/>
<dbReference type="OrthoDB" id="1856278at2"/>
<dbReference type="RefSeq" id="WP_015759553.1">
    <property type="nucleotide sequence ID" value="NC_013216.1"/>
</dbReference>
<dbReference type="GO" id="GO:0016887">
    <property type="term" value="F:ATP hydrolysis activity"/>
    <property type="evidence" value="ECO:0007669"/>
    <property type="project" value="InterPro"/>
</dbReference>
<organism evidence="2 3">
    <name type="scientific">Desulfofarcimen acetoxidans (strain ATCC 49208 / DSM 771 / KCTC 5769 / VKM B-1644 / 5575)</name>
    <name type="common">Desulfotomaculum acetoxidans</name>
    <dbReference type="NCBI Taxonomy" id="485916"/>
    <lineage>
        <taxon>Bacteria</taxon>
        <taxon>Bacillati</taxon>
        <taxon>Bacillota</taxon>
        <taxon>Clostridia</taxon>
        <taxon>Eubacteriales</taxon>
        <taxon>Peptococcaceae</taxon>
        <taxon>Desulfofarcimen</taxon>
    </lineage>
</organism>
<dbReference type="KEGG" id="dae:Dtox_4216"/>
<dbReference type="CDD" id="cd00093">
    <property type="entry name" value="HTH_XRE"/>
    <property type="match status" value="1"/>
</dbReference>
<dbReference type="PROSITE" id="PS50943">
    <property type="entry name" value="HTH_CROC1"/>
    <property type="match status" value="1"/>
</dbReference>
<dbReference type="PANTHER" id="PTHR35894:SF5">
    <property type="entry name" value="MU-LIKE PROPHAGE FLUMU DNA TRANSPOSITION PROTEIN B"/>
    <property type="match status" value="1"/>
</dbReference>
<dbReference type="HOGENOM" id="CLU_056183_1_0_9"/>
<name>C8VZD8_DESAS</name>
<dbReference type="SUPFAM" id="SSF47413">
    <property type="entry name" value="lambda repressor-like DNA-binding domains"/>
    <property type="match status" value="1"/>
</dbReference>
<accession>C8VZD8</accession>
<dbReference type="Gene3D" id="1.10.260.40">
    <property type="entry name" value="lambda repressor-like DNA-binding domains"/>
    <property type="match status" value="1"/>
</dbReference>
<evidence type="ECO:0000313" key="2">
    <source>
        <dbReference type="EMBL" id="ACV64883.1"/>
    </source>
</evidence>
<sequence>MNVTLKERLEEHLRSTGKSQNALAKEIGISSAALSQYLAGKYQAQGNSNIEPKIEEFFSLTEKAAAFTTAPDYVATSISTDVYNVIDYCHVSRCMGTIIGDAGIGKTKGAEKYASDYSEAIYITATKACKSQKNIYRMIARKLRLNENRNVFDLYYDIRSKLDGSNKILIIDEAQHLSVAAIDDIRFFNDKSDESDLPSVGIVLIGNHELRTKMMGRYEQTLAQLFNRIQIQRLMFTTQVLVEDIKKLFPVYADKGINTEKEIRFLHGIATSRWGVRGAVKVFLNSSNNGDISPSGLTTMAKYMGIGFPA</sequence>
<dbReference type="eggNOG" id="COG2842">
    <property type="taxonomic scope" value="Bacteria"/>
</dbReference>
<proteinExistence type="predicted"/>
<dbReference type="InterPro" id="IPR027417">
    <property type="entry name" value="P-loop_NTPase"/>
</dbReference>
<dbReference type="SUPFAM" id="SSF52540">
    <property type="entry name" value="P-loop containing nucleoside triphosphate hydrolases"/>
    <property type="match status" value="1"/>
</dbReference>
<gene>
    <name evidence="2" type="ordered locus">Dtox_4216</name>
</gene>